<proteinExistence type="predicted"/>
<protein>
    <submittedName>
        <fullName evidence="2">Uncharacterized protein</fullName>
    </submittedName>
</protein>
<sequence length="1047" mass="116085">MRTKPYPEQRHQPQAQRGVALIAALFVLVIMSVIVIAVLADVKGEMDMSALARNSERALKLAETGIQVARATIQRGDISGEIASVDGFSEGGYFLTTVGSGLPGNEKWEHWHYDAAISGNNVMSEINTPIRPVWQKEASGRNGSWSGTNFTVTNIFGIIAGGAYFPIEYSTDTEIRAADEYSGSAQITFDPDGNFTWIGDSEGDKSNEVNLTSATGYNKDYAVFMSPMASYTNLSSIPGQENPQITQQTIYYTYNGENSSGNASANTDNSSTVRLRAINSLCNNTIDTTKVNVLWEFDTGIHGLGTAPAFFDPSPDQPGDELIYFAVMGAEDLNLRDRNAGKGYPISHINNDPDKIYIFAVVDTTGSHATNDCLKTGSYRLKWIHRFPDPEVNDWTDYPAEQVTGTDGQYPPYARRASDMTPLFPEDDLLVDFRDRNGSVQNQVRGDIYLGWFPPASISPVVVNAMYQINALNADGTINMTTQRKDTFGGAGDPADPLINLYMTYVVQVHKDTSSGIPYNGTAYNWSNTNGVKKELMTQVRVIALRDRLDGSCNADGTNCTWNWDSPKSLFPTFKWTYRVPAHDPDRSDARPWNGYGEFNWDTWYEQQIAPMIGIAEKDQDDIVWANVTGLSGEFQAGRRDLYPVIYPAYESLGYVDASGSSTRRGPYTSEGSPVNFSSQNWAENHMMIMAIRDTWDDYMEGRQTNPMYDAMVTQANAYAVPEKSRPVEPFWTHKHDGTICDTDGSMFARTYEGKTRSGAYDGSDDPNLSDYQTVITYTNAERDEWKDNQNKKGFERPYTWNESLWTTNVYARPNTRGTLSHGWSGSGISPFRSTKDIDVEGETSAFCRECLDNDGLIVQVFNHDLNGIEDLRLHAVNAKNGQHVWDFNMPAVFVGDYFNATPAIANNRVFVAYASQAGVYRGAILQVLKADTGAQLQQFNFDRDADALILSPTIANGAVYAATYDFNGTMGASNAANDTIRIFAFSPVLRLFSMGVYPVAYNNESTIPDLSASSVDDENVLRAERKLQVWISGGGSKWEEITEIHQ</sequence>
<organism evidence="2 3">
    <name type="scientific">candidate division KSB3 bacterium</name>
    <dbReference type="NCBI Taxonomy" id="2044937"/>
    <lineage>
        <taxon>Bacteria</taxon>
        <taxon>candidate division KSB3</taxon>
    </lineage>
</organism>
<dbReference type="InterPro" id="IPR015943">
    <property type="entry name" value="WD40/YVTN_repeat-like_dom_sf"/>
</dbReference>
<reference evidence="2" key="1">
    <citation type="submission" date="2019-11" db="EMBL/GenBank/DDBJ databases">
        <title>Microbial mats filling the niche in hypersaline microbial mats.</title>
        <authorList>
            <person name="Wong H.L."/>
            <person name="Macleod F.I."/>
            <person name="White R.A. III"/>
            <person name="Burns B.P."/>
        </authorList>
    </citation>
    <scope>NUCLEOTIDE SEQUENCE</scope>
    <source>
        <strain evidence="2">Rbin_158</strain>
    </source>
</reference>
<dbReference type="EMBL" id="WJJP01000233">
    <property type="protein sequence ID" value="MBD3324414.1"/>
    <property type="molecule type" value="Genomic_DNA"/>
</dbReference>
<dbReference type="Gene3D" id="2.130.10.10">
    <property type="entry name" value="YVTN repeat-like/Quinoprotein amine dehydrogenase"/>
    <property type="match status" value="1"/>
</dbReference>
<dbReference type="SUPFAM" id="SSF50998">
    <property type="entry name" value="Quinoprotein alcohol dehydrogenase-like"/>
    <property type="match status" value="1"/>
</dbReference>
<evidence type="ECO:0000256" key="1">
    <source>
        <dbReference type="SAM" id="Phobius"/>
    </source>
</evidence>
<accession>A0A9D5JUD1</accession>
<dbReference type="Proteomes" id="UP000649604">
    <property type="component" value="Unassembled WGS sequence"/>
</dbReference>
<keyword evidence="1" id="KW-0472">Membrane</keyword>
<gene>
    <name evidence="2" type="ORF">GF339_07495</name>
</gene>
<name>A0A9D5JUD1_9BACT</name>
<dbReference type="InterPro" id="IPR011047">
    <property type="entry name" value="Quinoprotein_ADH-like_sf"/>
</dbReference>
<keyword evidence="1" id="KW-1133">Transmembrane helix</keyword>
<feature type="transmembrane region" description="Helical" evidence="1">
    <location>
        <begin position="20"/>
        <end position="40"/>
    </location>
</feature>
<evidence type="ECO:0000313" key="2">
    <source>
        <dbReference type="EMBL" id="MBD3324414.1"/>
    </source>
</evidence>
<evidence type="ECO:0000313" key="3">
    <source>
        <dbReference type="Proteomes" id="UP000649604"/>
    </source>
</evidence>
<dbReference type="AlphaFoldDB" id="A0A9D5JUD1"/>
<comment type="caution">
    <text evidence="2">The sequence shown here is derived from an EMBL/GenBank/DDBJ whole genome shotgun (WGS) entry which is preliminary data.</text>
</comment>
<keyword evidence="1" id="KW-0812">Transmembrane</keyword>